<evidence type="ECO:0000259" key="12">
    <source>
        <dbReference type="Pfam" id="PF03919"/>
    </source>
</evidence>
<comment type="subcellular location">
    <subcellularLocation>
        <location evidence="1">Nucleus</location>
    </subcellularLocation>
</comment>
<dbReference type="SUPFAM" id="SSF56091">
    <property type="entry name" value="DNA ligase/mRNA capping enzyme, catalytic domain"/>
    <property type="match status" value="1"/>
</dbReference>
<keyword evidence="7" id="KW-0506">mRNA capping</keyword>
<dbReference type="Gene3D" id="3.30.470.30">
    <property type="entry name" value="DNA ligase/mRNA capping enzyme"/>
    <property type="match status" value="1"/>
</dbReference>
<dbReference type="PANTHER" id="PTHR10367:SF17">
    <property type="entry name" value="MRNA-CAPPING ENZYME"/>
    <property type="match status" value="1"/>
</dbReference>
<comment type="caution">
    <text evidence="13">The sequence shown here is derived from an EMBL/GenBank/DDBJ whole genome shotgun (WGS) entry which is preliminary data.</text>
</comment>
<dbReference type="Pfam" id="PF03919">
    <property type="entry name" value="mRNA_cap_C"/>
    <property type="match status" value="1"/>
</dbReference>
<dbReference type="Pfam" id="PF01331">
    <property type="entry name" value="mRNA_cap_enzyme"/>
    <property type="match status" value="1"/>
</dbReference>
<evidence type="ECO:0000256" key="2">
    <source>
        <dbReference type="ARBA" id="ARBA00012475"/>
    </source>
</evidence>
<dbReference type="PANTHER" id="PTHR10367">
    <property type="entry name" value="MRNA-CAPPING ENZYME"/>
    <property type="match status" value="1"/>
</dbReference>
<dbReference type="InterPro" id="IPR051029">
    <property type="entry name" value="mRNA_Capping_Enz/RNA_Phosphat"/>
</dbReference>
<dbReference type="EC" id="2.7.7.50" evidence="2"/>
<protein>
    <recommendedName>
        <fullName evidence="2">mRNA guanylyltransferase</fullName>
        <ecNumber evidence="2">2.7.7.50</ecNumber>
    </recommendedName>
</protein>
<dbReference type="Gene3D" id="2.40.50.140">
    <property type="entry name" value="Nucleic acid-binding proteins"/>
    <property type="match status" value="1"/>
</dbReference>
<name>A0ABQ7HWC2_9MICR</name>
<evidence type="ECO:0000256" key="3">
    <source>
        <dbReference type="ARBA" id="ARBA00022664"/>
    </source>
</evidence>
<feature type="domain" description="mRNA capping enzyme C-terminal" evidence="12">
    <location>
        <begin position="262"/>
        <end position="330"/>
    </location>
</feature>
<feature type="domain" description="mRNA capping enzyme adenylation" evidence="11">
    <location>
        <begin position="45"/>
        <end position="222"/>
    </location>
</feature>
<keyword evidence="5" id="KW-0548">Nucleotidyltransferase</keyword>
<dbReference type="Proteomes" id="UP001516464">
    <property type="component" value="Unassembled WGS sequence"/>
</dbReference>
<keyword evidence="6" id="KW-0547">Nucleotide-binding</keyword>
<evidence type="ECO:0000313" key="13">
    <source>
        <dbReference type="EMBL" id="KAF7682412.1"/>
    </source>
</evidence>
<evidence type="ECO:0000256" key="7">
    <source>
        <dbReference type="ARBA" id="ARBA00023042"/>
    </source>
</evidence>
<sequence length="347" mass="41174">METYLKILGNQISSKDSRLLLKQIHEIIDTMGVTPQSHQLFPGAHPVTLLQKNIDVLLEEDYYVCEKSDGIRLMLYIFTKDNITRGFFFDRKNIFYHIQLPFPILIDTLLDGEFFIDIVNEKKYLVFSIFDTLIYNGKNYQSEKLIDRLGIANKFQKELCTYWSQISPPFKITVKQMYKSYGFYQVYKEAYKLHHGNDGLIFTPVNNKYIPFSNEMKIYKWKPPHLNTVDFLLCPLNSGIYKLQCYGKQGSLITFDYFIPEEDNSEYNNSIGEFFFDEKRETCDVMDDYSIYEGSWSLLKIRRDKTTPNSFKIVNNILISIKENLTFKDLEKYYEPMCKNWKQRNKI</sequence>
<evidence type="ECO:0000313" key="14">
    <source>
        <dbReference type="Proteomes" id="UP001516464"/>
    </source>
</evidence>
<dbReference type="CDD" id="cd07895">
    <property type="entry name" value="Adenylation_mRNA_capping"/>
    <property type="match status" value="1"/>
</dbReference>
<keyword evidence="14" id="KW-1185">Reference proteome</keyword>
<evidence type="ECO:0000256" key="10">
    <source>
        <dbReference type="ARBA" id="ARBA00044624"/>
    </source>
</evidence>
<keyword evidence="8" id="KW-0342">GTP-binding</keyword>
<proteinExistence type="predicted"/>
<evidence type="ECO:0000256" key="6">
    <source>
        <dbReference type="ARBA" id="ARBA00022741"/>
    </source>
</evidence>
<keyword evidence="4" id="KW-0808">Transferase</keyword>
<keyword evidence="3" id="KW-0507">mRNA processing</keyword>
<dbReference type="InterPro" id="IPR013846">
    <property type="entry name" value="mRNA_cap_enzyme_C"/>
</dbReference>
<evidence type="ECO:0000256" key="5">
    <source>
        <dbReference type="ARBA" id="ARBA00022695"/>
    </source>
</evidence>
<keyword evidence="9" id="KW-0539">Nucleus</keyword>
<accession>A0ABQ7HWC2</accession>
<dbReference type="SUPFAM" id="SSF50249">
    <property type="entry name" value="Nucleic acid-binding proteins"/>
    <property type="match status" value="1"/>
</dbReference>
<evidence type="ECO:0000256" key="1">
    <source>
        <dbReference type="ARBA" id="ARBA00004123"/>
    </source>
</evidence>
<organism evidence="13 14">
    <name type="scientific">Astathelohania contejeani</name>
    <dbReference type="NCBI Taxonomy" id="164912"/>
    <lineage>
        <taxon>Eukaryota</taxon>
        <taxon>Fungi</taxon>
        <taxon>Fungi incertae sedis</taxon>
        <taxon>Microsporidia</taxon>
        <taxon>Astathelohaniidae</taxon>
        <taxon>Astathelohania</taxon>
    </lineage>
</organism>
<evidence type="ECO:0000256" key="8">
    <source>
        <dbReference type="ARBA" id="ARBA00023134"/>
    </source>
</evidence>
<dbReference type="InterPro" id="IPR012340">
    <property type="entry name" value="NA-bd_OB-fold"/>
</dbReference>
<comment type="catalytic activity">
    <reaction evidence="10">
        <text>a 5'-end diphospho-ribonucleoside in mRNA + GTP + H(+) = a 5'-end (5'-triphosphoguanosine)-ribonucleoside in mRNA + diphosphate</text>
        <dbReference type="Rhea" id="RHEA:67012"/>
        <dbReference type="Rhea" id="RHEA-COMP:17165"/>
        <dbReference type="Rhea" id="RHEA-COMP:17166"/>
        <dbReference type="ChEBI" id="CHEBI:15378"/>
        <dbReference type="ChEBI" id="CHEBI:33019"/>
        <dbReference type="ChEBI" id="CHEBI:37565"/>
        <dbReference type="ChEBI" id="CHEBI:167616"/>
        <dbReference type="ChEBI" id="CHEBI:167617"/>
        <dbReference type="EC" id="2.7.7.50"/>
    </reaction>
    <physiologicalReaction direction="left-to-right" evidence="10">
        <dbReference type="Rhea" id="RHEA:67013"/>
    </physiologicalReaction>
</comment>
<evidence type="ECO:0000256" key="4">
    <source>
        <dbReference type="ARBA" id="ARBA00022679"/>
    </source>
</evidence>
<evidence type="ECO:0000259" key="11">
    <source>
        <dbReference type="Pfam" id="PF01331"/>
    </source>
</evidence>
<reference evidence="13 14" key="1">
    <citation type="submission" date="2019-01" db="EMBL/GenBank/DDBJ databases">
        <title>Genomes sequencing and comparative genomics of infectious freshwater microsporidia, Cucumispora dikerogammari and Thelohania contejeani.</title>
        <authorList>
            <person name="Cormier A."/>
            <person name="Giraud I."/>
            <person name="Wattier R."/>
            <person name="Teixeira M."/>
            <person name="Grandjean F."/>
            <person name="Rigaud T."/>
            <person name="Cordaux R."/>
        </authorList>
    </citation>
    <scope>NUCLEOTIDE SEQUENCE [LARGE SCALE GENOMIC DNA]</scope>
    <source>
        <strain evidence="13">T1</strain>
        <tissue evidence="13">Spores</tissue>
    </source>
</reference>
<dbReference type="InterPro" id="IPR001339">
    <property type="entry name" value="mRNA_cap_enzyme_adenylation"/>
</dbReference>
<gene>
    <name evidence="13" type="primary">ceg1</name>
    <name evidence="13" type="ORF">TCON_2360</name>
</gene>
<evidence type="ECO:0000256" key="9">
    <source>
        <dbReference type="ARBA" id="ARBA00023242"/>
    </source>
</evidence>
<dbReference type="EMBL" id="SBIQ01000272">
    <property type="protein sequence ID" value="KAF7682412.1"/>
    <property type="molecule type" value="Genomic_DNA"/>
</dbReference>